<dbReference type="AlphaFoldDB" id="A0A8H6HV73"/>
<keyword evidence="3" id="KW-1185">Reference proteome</keyword>
<organism evidence="2 3">
    <name type="scientific">Ephemerocybe angulata</name>
    <dbReference type="NCBI Taxonomy" id="980116"/>
    <lineage>
        <taxon>Eukaryota</taxon>
        <taxon>Fungi</taxon>
        <taxon>Dikarya</taxon>
        <taxon>Basidiomycota</taxon>
        <taxon>Agaricomycotina</taxon>
        <taxon>Agaricomycetes</taxon>
        <taxon>Agaricomycetidae</taxon>
        <taxon>Agaricales</taxon>
        <taxon>Agaricineae</taxon>
        <taxon>Psathyrellaceae</taxon>
        <taxon>Ephemerocybe</taxon>
    </lineage>
</organism>
<dbReference type="Gene3D" id="3.80.10.10">
    <property type="entry name" value="Ribonuclease Inhibitor"/>
    <property type="match status" value="1"/>
</dbReference>
<dbReference type="InterPro" id="IPR036047">
    <property type="entry name" value="F-box-like_dom_sf"/>
</dbReference>
<dbReference type="SUPFAM" id="SSF81383">
    <property type="entry name" value="F-box domain"/>
    <property type="match status" value="1"/>
</dbReference>
<dbReference type="Proteomes" id="UP000521943">
    <property type="component" value="Unassembled WGS sequence"/>
</dbReference>
<proteinExistence type="predicted"/>
<dbReference type="OrthoDB" id="2859596at2759"/>
<evidence type="ECO:0000313" key="2">
    <source>
        <dbReference type="EMBL" id="KAF6752386.1"/>
    </source>
</evidence>
<feature type="domain" description="F-box" evidence="1">
    <location>
        <begin position="51"/>
        <end position="101"/>
    </location>
</feature>
<reference evidence="2 3" key="1">
    <citation type="submission" date="2020-07" db="EMBL/GenBank/DDBJ databases">
        <title>Comparative genomics of pyrophilous fungi reveals a link between fire events and developmental genes.</title>
        <authorList>
            <consortium name="DOE Joint Genome Institute"/>
            <person name="Steindorff A.S."/>
            <person name="Carver A."/>
            <person name="Calhoun S."/>
            <person name="Stillman K."/>
            <person name="Liu H."/>
            <person name="Lipzen A."/>
            <person name="Pangilinan J."/>
            <person name="Labutti K."/>
            <person name="Bruns T.D."/>
            <person name="Grigoriev I.V."/>
        </authorList>
    </citation>
    <scope>NUCLEOTIDE SEQUENCE [LARGE SCALE GENOMIC DNA]</scope>
    <source>
        <strain evidence="2 3">CBS 144469</strain>
    </source>
</reference>
<comment type="caution">
    <text evidence="2">The sequence shown here is derived from an EMBL/GenBank/DDBJ whole genome shotgun (WGS) entry which is preliminary data.</text>
</comment>
<accession>A0A8H6HV73</accession>
<sequence length="464" mass="52662">MNETHLGEGLSILELLDALKRKIHLDILRHESTVQELARLLRSKYNAARIINTLPWEILSYIFTFVQSDSDVFPPLLRLHVCSHWRHVALSTPALWSHLFLPKPPHQEAYGKRFLARRWRLQVLYTVYLNVDNGVFDYHTRSVRLSPFFQQLKTEHSKRLKEFIWDLLVDMDSPSLEYLSLDLSPWNFVSTDSQQSLPAIFGGSLPALKRLSLSDVITWPSHRFDCLTHLWLHRLDVGSFLREILEPWPSVELPASPGCTALTFPRLQHIEINDFEANQDIWTPHHLLQLMSFPKTCIVQLTSDGIFRDSSIPTLRYGSGDPVLPTTAVFRAVVNRTTDLVVVQENAIHIRSPGALIMTISLSRRLLLNTTRLVVCTPEVVDLWGSITVIAPKVEEVVFTNTSGSEVKSGFNWVIIVEAIKGGAFVGSLARVYLPPMAPITRLKAAERALAKEFESKGENVIEA</sequence>
<gene>
    <name evidence="2" type="ORF">DFP72DRAFT_904763</name>
</gene>
<dbReference type="EMBL" id="JACGCI010000044">
    <property type="protein sequence ID" value="KAF6752386.1"/>
    <property type="molecule type" value="Genomic_DNA"/>
</dbReference>
<protein>
    <recommendedName>
        <fullName evidence="1">F-box domain-containing protein</fullName>
    </recommendedName>
</protein>
<dbReference type="InterPro" id="IPR001810">
    <property type="entry name" value="F-box_dom"/>
</dbReference>
<evidence type="ECO:0000313" key="3">
    <source>
        <dbReference type="Proteomes" id="UP000521943"/>
    </source>
</evidence>
<dbReference type="Pfam" id="PF12937">
    <property type="entry name" value="F-box-like"/>
    <property type="match status" value="1"/>
</dbReference>
<evidence type="ECO:0000259" key="1">
    <source>
        <dbReference type="Pfam" id="PF12937"/>
    </source>
</evidence>
<name>A0A8H6HV73_9AGAR</name>
<dbReference type="InterPro" id="IPR032675">
    <property type="entry name" value="LRR_dom_sf"/>
</dbReference>